<feature type="domain" description="DUF551" evidence="1">
    <location>
        <begin position="3"/>
        <end position="70"/>
    </location>
</feature>
<organism evidence="2 3">
    <name type="scientific">Providencia stuartii ATCC 25827</name>
    <dbReference type="NCBI Taxonomy" id="471874"/>
    <lineage>
        <taxon>Bacteria</taxon>
        <taxon>Pseudomonadati</taxon>
        <taxon>Pseudomonadota</taxon>
        <taxon>Gammaproteobacteria</taxon>
        <taxon>Enterobacterales</taxon>
        <taxon>Morganellaceae</taxon>
        <taxon>Providencia</taxon>
    </lineage>
</organism>
<sequence length="77" mass="8962">MMSWIKRSDETPQEDGKYFTFGSHGRTTAWWKGDIHKFQNAESGENEGMQDMDGEVYIVTHWMNLPEKPEPPMPEGE</sequence>
<protein>
    <recommendedName>
        <fullName evidence="1">DUF551 domain-containing protein</fullName>
    </recommendedName>
</protein>
<reference evidence="3" key="1">
    <citation type="submission" date="2008-04" db="EMBL/GenBank/DDBJ databases">
        <title>Draft genome sequence of Providencia stuartii (ATCC 25827).</title>
        <authorList>
            <person name="Sudarsanam P."/>
            <person name="Ley R."/>
            <person name="Guruge J."/>
            <person name="Turnbaugh P.J."/>
            <person name="Mahowald M."/>
            <person name="Liep D."/>
            <person name="Gordon J."/>
        </authorList>
    </citation>
    <scope>NUCLEOTIDE SEQUENCE [LARGE SCALE GENOMIC DNA]</scope>
    <source>
        <strain evidence="3">ATCC 25827</strain>
    </source>
</reference>
<dbReference type="Proteomes" id="UP000004506">
    <property type="component" value="Unassembled WGS sequence"/>
</dbReference>
<dbReference type="AlphaFoldDB" id="A0AA87CP70"/>
<proteinExistence type="predicted"/>
<evidence type="ECO:0000259" key="1">
    <source>
        <dbReference type="Pfam" id="PF04448"/>
    </source>
</evidence>
<dbReference type="Pfam" id="PF04448">
    <property type="entry name" value="DUF551"/>
    <property type="match status" value="1"/>
</dbReference>
<name>A0AA87CP70_PROST</name>
<evidence type="ECO:0000313" key="2">
    <source>
        <dbReference type="EMBL" id="EDU57659.1"/>
    </source>
</evidence>
<dbReference type="EMBL" id="ABJD02000117">
    <property type="protein sequence ID" value="EDU57659.1"/>
    <property type="molecule type" value="Genomic_DNA"/>
</dbReference>
<reference evidence="3" key="2">
    <citation type="submission" date="2008-04" db="EMBL/GenBank/DDBJ databases">
        <title>Draft genome sequence of Providencia stuartii(ATCC 25827).</title>
        <authorList>
            <person name="Sudarsanam P."/>
            <person name="Ley R."/>
            <person name="Guruge J."/>
            <person name="Turnbaugh P.J."/>
            <person name="Mahowald M."/>
            <person name="Liep D."/>
            <person name="Gordon J."/>
        </authorList>
    </citation>
    <scope>NUCLEOTIDE SEQUENCE [LARGE SCALE GENOMIC DNA]</scope>
    <source>
        <strain evidence="3">ATCC 25827</strain>
    </source>
</reference>
<accession>A0AA87CP70</accession>
<dbReference type="InterPro" id="IPR007539">
    <property type="entry name" value="DUF551"/>
</dbReference>
<evidence type="ECO:0000313" key="3">
    <source>
        <dbReference type="Proteomes" id="UP000004506"/>
    </source>
</evidence>
<reference evidence="2 3" key="3">
    <citation type="submission" date="2008-05" db="EMBL/GenBank/DDBJ databases">
        <authorList>
            <person name="Fulton L."/>
            <person name="Clifton S."/>
            <person name="Fulton B."/>
            <person name="Xu J."/>
            <person name="Minx P."/>
            <person name="Pepin K.H."/>
            <person name="Johnson M."/>
            <person name="Thiruvilangam P."/>
            <person name="Bhonagiri V."/>
            <person name="Nash W.E."/>
            <person name="Mardis E.R."/>
            <person name="Wilson R.K."/>
        </authorList>
    </citation>
    <scope>NUCLEOTIDE SEQUENCE [LARGE SCALE GENOMIC DNA]</scope>
    <source>
        <strain evidence="2 3">ATCC 25827</strain>
    </source>
</reference>
<comment type="caution">
    <text evidence="2">The sequence shown here is derived from an EMBL/GenBank/DDBJ whole genome shotgun (WGS) entry which is preliminary data.</text>
</comment>
<gene>
    <name evidence="2" type="ORF">PROSTU_04436</name>
</gene>
<dbReference type="RefSeq" id="WP_004916483.1">
    <property type="nucleotide sequence ID" value="NZ_DS607648.1"/>
</dbReference>